<organism evidence="8 9">
    <name type="scientific">Vibrio agarivorans</name>
    <dbReference type="NCBI Taxonomy" id="153622"/>
    <lineage>
        <taxon>Bacteria</taxon>
        <taxon>Pseudomonadati</taxon>
        <taxon>Pseudomonadota</taxon>
        <taxon>Gammaproteobacteria</taxon>
        <taxon>Vibrionales</taxon>
        <taxon>Vibrionaceae</taxon>
        <taxon>Vibrio</taxon>
    </lineage>
</organism>
<evidence type="ECO:0000259" key="6">
    <source>
        <dbReference type="Pfam" id="PF04542"/>
    </source>
</evidence>
<dbReference type="NCBIfam" id="NF007215">
    <property type="entry name" value="PRK09637.1"/>
    <property type="match status" value="1"/>
</dbReference>
<protein>
    <recommendedName>
        <fullName evidence="5">RNA polymerase sigma factor SigZ</fullName>
    </recommendedName>
</protein>
<evidence type="ECO:0000256" key="4">
    <source>
        <dbReference type="ARBA" id="ARBA00023163"/>
    </source>
</evidence>
<evidence type="ECO:0000259" key="7">
    <source>
        <dbReference type="Pfam" id="PF08281"/>
    </source>
</evidence>
<evidence type="ECO:0000313" key="9">
    <source>
        <dbReference type="Proteomes" id="UP001169719"/>
    </source>
</evidence>
<dbReference type="SUPFAM" id="SSF88659">
    <property type="entry name" value="Sigma3 and sigma4 domains of RNA polymerase sigma factors"/>
    <property type="match status" value="1"/>
</dbReference>
<dbReference type="SUPFAM" id="SSF88946">
    <property type="entry name" value="Sigma2 domain of RNA polymerase sigma factors"/>
    <property type="match status" value="1"/>
</dbReference>
<dbReference type="RefSeq" id="WP_289963706.1">
    <property type="nucleotide sequence ID" value="NZ_JAUEOZ010000002.1"/>
</dbReference>
<dbReference type="InterPro" id="IPR014284">
    <property type="entry name" value="RNA_pol_sigma-70_dom"/>
</dbReference>
<keyword evidence="9" id="KW-1185">Reference proteome</keyword>
<keyword evidence="4" id="KW-0804">Transcription</keyword>
<dbReference type="NCBIfam" id="TIGR02959">
    <property type="entry name" value="SigZ"/>
    <property type="match status" value="1"/>
</dbReference>
<dbReference type="CDD" id="cd06171">
    <property type="entry name" value="Sigma70_r4"/>
    <property type="match status" value="1"/>
</dbReference>
<dbReference type="Proteomes" id="UP001169719">
    <property type="component" value="Unassembled WGS sequence"/>
</dbReference>
<comment type="caution">
    <text evidence="8">The sequence shown here is derived from an EMBL/GenBank/DDBJ whole genome shotgun (WGS) entry which is preliminary data.</text>
</comment>
<keyword evidence="2" id="KW-0805">Transcription regulation</keyword>
<feature type="domain" description="RNA polymerase sigma factor 70 region 4 type 2" evidence="7">
    <location>
        <begin position="103"/>
        <end position="149"/>
    </location>
</feature>
<keyword evidence="3" id="KW-0731">Sigma factor</keyword>
<dbReference type="Pfam" id="PF04542">
    <property type="entry name" value="Sigma70_r2"/>
    <property type="match status" value="1"/>
</dbReference>
<sequence length="180" mass="20909">MNVETIWKQYQQSLKAFLHKNVANPADVDDLLQEILIKTYHNLATVQDTKKIKSWLFQIANHTIIDFYRKRGRQLEVHSEDLWFDEQQVSLTTELAQCVAPFIDGLPEQDAKLLRAIEIDGMSQKEFAQKEGIKYSTLKSRVQKSRQKLFGVFNQCCEFSIDAQGNVMDYQKRQSDCGCK</sequence>
<dbReference type="InterPro" id="IPR039425">
    <property type="entry name" value="RNA_pol_sigma-70-like"/>
</dbReference>
<reference evidence="8" key="1">
    <citation type="submission" date="2024-05" db="EMBL/GenBank/DDBJ databases">
        <title>Genome Sequences of Four Agar- Degrading Marine Bacteria.</title>
        <authorList>
            <person name="Phillips E.K."/>
            <person name="Shaffer J.C."/>
            <person name="Henson M.W."/>
            <person name="Temperton B."/>
            <person name="Thrash C.J."/>
            <person name="Martin M.O."/>
        </authorList>
    </citation>
    <scope>NUCLEOTIDE SEQUENCE</scope>
    <source>
        <strain evidence="8">EKP203</strain>
    </source>
</reference>
<dbReference type="Gene3D" id="1.10.10.10">
    <property type="entry name" value="Winged helix-like DNA-binding domain superfamily/Winged helix DNA-binding domain"/>
    <property type="match status" value="1"/>
</dbReference>
<evidence type="ECO:0000256" key="5">
    <source>
        <dbReference type="NCBIfam" id="TIGR02959"/>
    </source>
</evidence>
<gene>
    <name evidence="8" type="primary">sigZ</name>
    <name evidence="8" type="ORF">QWJ08_19985</name>
</gene>
<dbReference type="PANTHER" id="PTHR43133:SF62">
    <property type="entry name" value="RNA POLYMERASE SIGMA FACTOR SIGZ"/>
    <property type="match status" value="1"/>
</dbReference>
<evidence type="ECO:0000256" key="2">
    <source>
        <dbReference type="ARBA" id="ARBA00023015"/>
    </source>
</evidence>
<evidence type="ECO:0000256" key="1">
    <source>
        <dbReference type="ARBA" id="ARBA00010641"/>
    </source>
</evidence>
<dbReference type="InterPro" id="IPR013324">
    <property type="entry name" value="RNA_pol_sigma_r3/r4-like"/>
</dbReference>
<dbReference type="Gene3D" id="1.10.1740.10">
    <property type="match status" value="1"/>
</dbReference>
<dbReference type="InterPro" id="IPR014304">
    <property type="entry name" value="RNA_pol_sigma-Z"/>
</dbReference>
<proteinExistence type="inferred from homology"/>
<evidence type="ECO:0000313" key="8">
    <source>
        <dbReference type="EMBL" id="MDN2483631.1"/>
    </source>
</evidence>
<dbReference type="NCBIfam" id="TIGR02937">
    <property type="entry name" value="sigma70-ECF"/>
    <property type="match status" value="1"/>
</dbReference>
<name>A0ABT7Y6L8_9VIBR</name>
<dbReference type="InterPro" id="IPR013325">
    <property type="entry name" value="RNA_pol_sigma_r2"/>
</dbReference>
<dbReference type="InterPro" id="IPR036388">
    <property type="entry name" value="WH-like_DNA-bd_sf"/>
</dbReference>
<evidence type="ECO:0000256" key="3">
    <source>
        <dbReference type="ARBA" id="ARBA00023082"/>
    </source>
</evidence>
<dbReference type="InterPro" id="IPR007627">
    <property type="entry name" value="RNA_pol_sigma70_r2"/>
</dbReference>
<feature type="domain" description="RNA polymerase sigma-70 region 2" evidence="6">
    <location>
        <begin position="7"/>
        <end position="73"/>
    </location>
</feature>
<comment type="similarity">
    <text evidence="1">Belongs to the sigma-70 factor family. ECF subfamily.</text>
</comment>
<dbReference type="EMBL" id="JAUEOZ010000002">
    <property type="protein sequence ID" value="MDN2483631.1"/>
    <property type="molecule type" value="Genomic_DNA"/>
</dbReference>
<accession>A0ABT7Y6L8</accession>
<dbReference type="PANTHER" id="PTHR43133">
    <property type="entry name" value="RNA POLYMERASE ECF-TYPE SIGMA FACTO"/>
    <property type="match status" value="1"/>
</dbReference>
<dbReference type="InterPro" id="IPR013249">
    <property type="entry name" value="RNA_pol_sigma70_r4_t2"/>
</dbReference>
<dbReference type="Pfam" id="PF08281">
    <property type="entry name" value="Sigma70_r4_2"/>
    <property type="match status" value="1"/>
</dbReference>